<proteinExistence type="inferred from homology"/>
<dbReference type="InterPro" id="IPR029058">
    <property type="entry name" value="AB_hydrolase_fold"/>
</dbReference>
<organism evidence="4 5">
    <name type="scientific">Linnemannia exigua</name>
    <dbReference type="NCBI Taxonomy" id="604196"/>
    <lineage>
        <taxon>Eukaryota</taxon>
        <taxon>Fungi</taxon>
        <taxon>Fungi incertae sedis</taxon>
        <taxon>Mucoromycota</taxon>
        <taxon>Mortierellomycotina</taxon>
        <taxon>Mortierellomycetes</taxon>
        <taxon>Mortierellales</taxon>
        <taxon>Mortierellaceae</taxon>
        <taxon>Linnemannia</taxon>
    </lineage>
</organism>
<dbReference type="EMBL" id="JAAAIL010000003">
    <property type="protein sequence ID" value="KAG0281908.1"/>
    <property type="molecule type" value="Genomic_DNA"/>
</dbReference>
<gene>
    <name evidence="4" type="ORF">BGZ95_006415</name>
</gene>
<dbReference type="Gene3D" id="3.40.50.1820">
    <property type="entry name" value="alpha/beta hydrolase"/>
    <property type="match status" value="1"/>
</dbReference>
<evidence type="ECO:0000259" key="3">
    <source>
        <dbReference type="Pfam" id="PF00561"/>
    </source>
</evidence>
<keyword evidence="5" id="KW-1185">Reference proteome</keyword>
<dbReference type="Proteomes" id="UP001194580">
    <property type="component" value="Unassembled WGS sequence"/>
</dbReference>
<dbReference type="SUPFAM" id="SSF53474">
    <property type="entry name" value="alpha/beta-Hydrolases"/>
    <property type="match status" value="1"/>
</dbReference>
<feature type="active site" evidence="2">
    <location>
        <position position="331"/>
    </location>
</feature>
<evidence type="ECO:0000256" key="2">
    <source>
        <dbReference type="PIRSR" id="PIRSR000443-1"/>
    </source>
</evidence>
<dbReference type="AlphaFoldDB" id="A0AAD4HAG9"/>
<dbReference type="InterPro" id="IPR008220">
    <property type="entry name" value="HAT_MetX-like"/>
</dbReference>
<protein>
    <recommendedName>
        <fullName evidence="3">AB hydrolase-1 domain-containing protein</fullName>
    </recommendedName>
</protein>
<dbReference type="InterPro" id="IPR000073">
    <property type="entry name" value="AB_hydrolase_1"/>
</dbReference>
<dbReference type="Pfam" id="PF00561">
    <property type="entry name" value="Abhydrolase_1"/>
    <property type="match status" value="1"/>
</dbReference>
<reference evidence="4" key="1">
    <citation type="journal article" date="2020" name="Fungal Divers.">
        <title>Resolving the Mortierellaceae phylogeny through synthesis of multi-gene phylogenetics and phylogenomics.</title>
        <authorList>
            <person name="Vandepol N."/>
            <person name="Liber J."/>
            <person name="Desiro A."/>
            <person name="Na H."/>
            <person name="Kennedy M."/>
            <person name="Barry K."/>
            <person name="Grigoriev I.V."/>
            <person name="Miller A.N."/>
            <person name="O'Donnell K."/>
            <person name="Stajich J.E."/>
            <person name="Bonito G."/>
        </authorList>
    </citation>
    <scope>NUCLEOTIDE SEQUENCE</scope>
    <source>
        <strain evidence="4">NRRL 28262</strain>
    </source>
</reference>
<comment type="caution">
    <text evidence="4">The sequence shown here is derived from an EMBL/GenBank/DDBJ whole genome shotgun (WGS) entry which is preliminary data.</text>
</comment>
<accession>A0AAD4HAG9</accession>
<feature type="domain" description="AB hydrolase-1" evidence="3">
    <location>
        <begin position="71"/>
        <end position="165"/>
    </location>
</feature>
<comment type="similarity">
    <text evidence="1">Belongs to the AB hydrolase superfamily. MetX family.</text>
</comment>
<dbReference type="GO" id="GO:0016747">
    <property type="term" value="F:acyltransferase activity, transferring groups other than amino-acyl groups"/>
    <property type="evidence" value="ECO:0007669"/>
    <property type="project" value="InterPro"/>
</dbReference>
<feature type="active site" description="Nucleophile" evidence="2">
    <location>
        <position position="140"/>
    </location>
</feature>
<feature type="active site" evidence="2">
    <location>
        <position position="361"/>
    </location>
</feature>
<evidence type="ECO:0000313" key="4">
    <source>
        <dbReference type="EMBL" id="KAG0281908.1"/>
    </source>
</evidence>
<name>A0AAD4HAG9_9FUNG</name>
<dbReference type="PANTHER" id="PTHR32268:SF15">
    <property type="entry name" value="HOMOSERINE ACETYLTRANSFERASE FAMILY PROTEIN (AFU_ORTHOLOGUE AFUA_1G15350)"/>
    <property type="match status" value="1"/>
</dbReference>
<dbReference type="PIRSF" id="PIRSF000443">
    <property type="entry name" value="Homoser_Ac_trans"/>
    <property type="match status" value="1"/>
</dbReference>
<evidence type="ECO:0000313" key="5">
    <source>
        <dbReference type="Proteomes" id="UP001194580"/>
    </source>
</evidence>
<sequence length="389" mass="43152">MLQHGTDSAIKYYQLGDFELQSGEILPAAYIAYKTYGSPTNPCILYPTWYSGTIVEGNEWLVSTLKHPRRGLDPERYFIVVPAIFGNGESTSPSNTTGPKGGVNMPKTTVYDNVRAQHQLLTQGLGIGTNGEKIAVVGWSMGAGQAFQWASQYPSMVKLAVPFCGSARTSFHNWVFLEAVKGAILADTEGYCGGRYMEERGQQPLVGLKALGRVYAGWGFSQAFYREKGFEKYFGISGVEQVMVEFWEKWSTSKDANNMLHMLWTWQHGDISAQPLYAGKSRLDESAENGGRLSDRGLGRPGAGCEQDEEAFERALKGIEAKVLIMPGRHDLYFPPEDSQIEKEYMGKNGEVKVIESIWGHWAGGPGDSKEDAKFLDESIHTFFKQNGF</sequence>
<dbReference type="PANTHER" id="PTHR32268">
    <property type="entry name" value="HOMOSERINE O-ACETYLTRANSFERASE"/>
    <property type="match status" value="1"/>
</dbReference>
<evidence type="ECO:0000256" key="1">
    <source>
        <dbReference type="ARBA" id="ARBA00006886"/>
    </source>
</evidence>